<keyword evidence="2" id="KW-0808">Transferase</keyword>
<feature type="domain" description="Methyltransferase" evidence="1">
    <location>
        <begin position="51"/>
        <end position="144"/>
    </location>
</feature>
<dbReference type="InterPro" id="IPR029063">
    <property type="entry name" value="SAM-dependent_MTases_sf"/>
</dbReference>
<dbReference type="RefSeq" id="WP_344026888.1">
    <property type="nucleotide sequence ID" value="NZ_BAAABX010000048.1"/>
</dbReference>
<dbReference type="Proteomes" id="UP001500879">
    <property type="component" value="Unassembled WGS sequence"/>
</dbReference>
<dbReference type="GO" id="GO:0008168">
    <property type="term" value="F:methyltransferase activity"/>
    <property type="evidence" value="ECO:0007669"/>
    <property type="project" value="UniProtKB-KW"/>
</dbReference>
<organism evidence="2 3">
    <name type="scientific">Streptomyces luteireticuli</name>
    <dbReference type="NCBI Taxonomy" id="173858"/>
    <lineage>
        <taxon>Bacteria</taxon>
        <taxon>Bacillati</taxon>
        <taxon>Actinomycetota</taxon>
        <taxon>Actinomycetes</taxon>
        <taxon>Kitasatosporales</taxon>
        <taxon>Streptomycetaceae</taxon>
        <taxon>Streptomyces</taxon>
    </lineage>
</organism>
<keyword evidence="2" id="KW-0489">Methyltransferase</keyword>
<dbReference type="Pfam" id="PF13649">
    <property type="entry name" value="Methyltransf_25"/>
    <property type="match status" value="1"/>
</dbReference>
<evidence type="ECO:0000313" key="3">
    <source>
        <dbReference type="Proteomes" id="UP001500879"/>
    </source>
</evidence>
<dbReference type="Gene3D" id="3.40.50.150">
    <property type="entry name" value="Vaccinia Virus protein VP39"/>
    <property type="match status" value="1"/>
</dbReference>
<accession>A0ABP3IQI5</accession>
<evidence type="ECO:0000313" key="2">
    <source>
        <dbReference type="EMBL" id="GAA0417234.1"/>
    </source>
</evidence>
<dbReference type="GO" id="GO:0032259">
    <property type="term" value="P:methylation"/>
    <property type="evidence" value="ECO:0007669"/>
    <property type="project" value="UniProtKB-KW"/>
</dbReference>
<keyword evidence="3" id="KW-1185">Reference proteome</keyword>
<evidence type="ECO:0000259" key="1">
    <source>
        <dbReference type="Pfam" id="PF13649"/>
    </source>
</evidence>
<reference evidence="3" key="1">
    <citation type="journal article" date="2019" name="Int. J. Syst. Evol. Microbiol.">
        <title>The Global Catalogue of Microorganisms (GCM) 10K type strain sequencing project: providing services to taxonomists for standard genome sequencing and annotation.</title>
        <authorList>
            <consortium name="The Broad Institute Genomics Platform"/>
            <consortium name="The Broad Institute Genome Sequencing Center for Infectious Disease"/>
            <person name="Wu L."/>
            <person name="Ma J."/>
        </authorList>
    </citation>
    <scope>NUCLEOTIDE SEQUENCE [LARGE SCALE GENOMIC DNA]</scope>
    <source>
        <strain evidence="3">JCM 4788</strain>
    </source>
</reference>
<dbReference type="SUPFAM" id="SSF53335">
    <property type="entry name" value="S-adenosyl-L-methionine-dependent methyltransferases"/>
    <property type="match status" value="1"/>
</dbReference>
<comment type="caution">
    <text evidence="2">The sequence shown here is derived from an EMBL/GenBank/DDBJ whole genome shotgun (WGS) entry which is preliminary data.</text>
</comment>
<proteinExistence type="predicted"/>
<name>A0ABP3IQI5_9ACTN</name>
<dbReference type="EMBL" id="BAAABX010000048">
    <property type="protein sequence ID" value="GAA0417234.1"/>
    <property type="molecule type" value="Genomic_DNA"/>
</dbReference>
<dbReference type="CDD" id="cd02440">
    <property type="entry name" value="AdoMet_MTases"/>
    <property type="match status" value="1"/>
</dbReference>
<dbReference type="InterPro" id="IPR041698">
    <property type="entry name" value="Methyltransf_25"/>
</dbReference>
<sequence>MTAASPRPEPGGYAETFAAFYDVWFGKPAVTGPTVDTLAGLANGCGRTAPVLELGVGTGRVALPLRARGIDVHGVDGSPGMVERLREKPGGADVPVTIGDFADVPVEGVFSVIYLTGGTFAELPSQRRQSDCFAAAARHLHPGGLLVLDAHVPEALALAAERGPQVTHGAGGSLVVRHRTVDPSAQRYTSDYVITSGGRTHHVHVTFRYAGPGELDLMAAAAGLRLRHRWGSWSGTPFARDSAYHVSVYERPA</sequence>
<protein>
    <submittedName>
        <fullName evidence="2">Class I SAM-dependent methyltransferase</fullName>
    </submittedName>
</protein>
<gene>
    <name evidence="2" type="ORF">GCM10010357_43250</name>
</gene>